<keyword evidence="6 13" id="KW-0479">Metal-binding</keyword>
<keyword evidence="4 13" id="KW-0963">Cytoplasm</keyword>
<dbReference type="GO" id="GO:0005829">
    <property type="term" value="C:cytosol"/>
    <property type="evidence" value="ECO:0007669"/>
    <property type="project" value="TreeGrafter"/>
</dbReference>
<reference evidence="16 17" key="1">
    <citation type="submission" date="2018-06" db="EMBL/GenBank/DDBJ databases">
        <authorList>
            <consortium name="Pathogen Informatics"/>
            <person name="Doyle S."/>
        </authorList>
    </citation>
    <scope>NUCLEOTIDE SEQUENCE [LARGE SCALE GENOMIC DNA]</scope>
    <source>
        <strain evidence="16 17">NCTC12112</strain>
    </source>
</reference>
<feature type="binding site" evidence="13">
    <location>
        <position position="409"/>
    </location>
    <ligand>
        <name>Mg(2+)</name>
        <dbReference type="ChEBI" id="CHEBI:18420"/>
        <label>2</label>
    </ligand>
</feature>
<dbReference type="Gene3D" id="2.40.50.140">
    <property type="entry name" value="Nucleic acid-binding proteins"/>
    <property type="match status" value="1"/>
</dbReference>
<dbReference type="KEGG" id="ful:C4N20_02165"/>
<dbReference type="CDD" id="cd00775">
    <property type="entry name" value="LysRS_core"/>
    <property type="match status" value="1"/>
</dbReference>
<dbReference type="Gene3D" id="3.30.930.10">
    <property type="entry name" value="Bira Bifunctional Protein, Domain 2"/>
    <property type="match status" value="1"/>
</dbReference>
<gene>
    <name evidence="13 16" type="primary">lysS</name>
    <name evidence="16" type="ORF">NCTC12112_02315</name>
</gene>
<evidence type="ECO:0000256" key="1">
    <source>
        <dbReference type="ARBA" id="ARBA00004496"/>
    </source>
</evidence>
<feature type="binding site" evidence="13">
    <location>
        <position position="409"/>
    </location>
    <ligand>
        <name>Mg(2+)</name>
        <dbReference type="ChEBI" id="CHEBI:18420"/>
        <label>1</label>
    </ligand>
</feature>
<dbReference type="GeneID" id="78453596"/>
<dbReference type="CDD" id="cd04322">
    <property type="entry name" value="LysRS_N"/>
    <property type="match status" value="1"/>
</dbReference>
<evidence type="ECO:0000313" key="17">
    <source>
        <dbReference type="Proteomes" id="UP000249008"/>
    </source>
</evidence>
<dbReference type="Pfam" id="PF00152">
    <property type="entry name" value="tRNA-synt_2"/>
    <property type="match status" value="1"/>
</dbReference>
<evidence type="ECO:0000256" key="5">
    <source>
        <dbReference type="ARBA" id="ARBA00022598"/>
    </source>
</evidence>
<dbReference type="PANTHER" id="PTHR42918">
    <property type="entry name" value="LYSYL-TRNA SYNTHETASE"/>
    <property type="match status" value="1"/>
</dbReference>
<keyword evidence="10 13" id="KW-0648">Protein biosynthesis</keyword>
<dbReference type="GO" id="GO:0006430">
    <property type="term" value="P:lysyl-tRNA aminoacylation"/>
    <property type="evidence" value="ECO:0007669"/>
    <property type="project" value="UniProtKB-UniRule"/>
</dbReference>
<dbReference type="NCBIfam" id="NF001756">
    <property type="entry name" value="PRK00484.1"/>
    <property type="match status" value="1"/>
</dbReference>
<evidence type="ECO:0000256" key="4">
    <source>
        <dbReference type="ARBA" id="ARBA00022490"/>
    </source>
</evidence>
<accession>A0AAX1TPE5</accession>
<dbReference type="PROSITE" id="PS50862">
    <property type="entry name" value="AA_TRNA_LIGASE_II"/>
    <property type="match status" value="1"/>
</dbReference>
<dbReference type="InterPro" id="IPR004365">
    <property type="entry name" value="NA-bd_OB_tRNA"/>
</dbReference>
<dbReference type="Pfam" id="PF01336">
    <property type="entry name" value="tRNA_anti-codon"/>
    <property type="match status" value="1"/>
</dbReference>
<evidence type="ECO:0000256" key="8">
    <source>
        <dbReference type="ARBA" id="ARBA00022840"/>
    </source>
</evidence>
<evidence type="ECO:0000256" key="3">
    <source>
        <dbReference type="ARBA" id="ARBA00011738"/>
    </source>
</evidence>
<dbReference type="InterPro" id="IPR045864">
    <property type="entry name" value="aa-tRNA-synth_II/BPL/LPL"/>
</dbReference>
<feature type="binding site" evidence="13">
    <location>
        <position position="402"/>
    </location>
    <ligand>
        <name>Mg(2+)</name>
        <dbReference type="ChEBI" id="CHEBI:18420"/>
        <label>1</label>
    </ligand>
</feature>
<dbReference type="GO" id="GO:0004824">
    <property type="term" value="F:lysine-tRNA ligase activity"/>
    <property type="evidence" value="ECO:0007669"/>
    <property type="project" value="UniProtKB-UniRule"/>
</dbReference>
<evidence type="ECO:0000256" key="7">
    <source>
        <dbReference type="ARBA" id="ARBA00022741"/>
    </source>
</evidence>
<dbReference type="SUPFAM" id="SSF55681">
    <property type="entry name" value="Class II aaRS and biotin synthetases"/>
    <property type="match status" value="1"/>
</dbReference>
<evidence type="ECO:0000256" key="6">
    <source>
        <dbReference type="ARBA" id="ARBA00022723"/>
    </source>
</evidence>
<keyword evidence="11 13" id="KW-0030">Aminoacyl-tRNA synthetase</keyword>
<keyword evidence="9 13" id="KW-0460">Magnesium</keyword>
<dbReference type="SUPFAM" id="SSF50249">
    <property type="entry name" value="Nucleic acid-binding proteins"/>
    <property type="match status" value="1"/>
</dbReference>
<dbReference type="InterPro" id="IPR002313">
    <property type="entry name" value="Lys-tRNA-ligase_II"/>
</dbReference>
<evidence type="ECO:0000256" key="9">
    <source>
        <dbReference type="ARBA" id="ARBA00022842"/>
    </source>
</evidence>
<comment type="catalytic activity">
    <reaction evidence="12 13 14">
        <text>tRNA(Lys) + L-lysine + ATP = L-lysyl-tRNA(Lys) + AMP + diphosphate</text>
        <dbReference type="Rhea" id="RHEA:20792"/>
        <dbReference type="Rhea" id="RHEA-COMP:9696"/>
        <dbReference type="Rhea" id="RHEA-COMP:9697"/>
        <dbReference type="ChEBI" id="CHEBI:30616"/>
        <dbReference type="ChEBI" id="CHEBI:32551"/>
        <dbReference type="ChEBI" id="CHEBI:33019"/>
        <dbReference type="ChEBI" id="CHEBI:78442"/>
        <dbReference type="ChEBI" id="CHEBI:78529"/>
        <dbReference type="ChEBI" id="CHEBI:456215"/>
        <dbReference type="EC" id="6.1.1.6"/>
    </reaction>
</comment>
<dbReference type="InterPro" id="IPR004364">
    <property type="entry name" value="Aa-tRNA-synt_II"/>
</dbReference>
<dbReference type="InterPro" id="IPR044136">
    <property type="entry name" value="Lys-tRNA-ligase_II_N"/>
</dbReference>
<dbReference type="GO" id="GO:0005524">
    <property type="term" value="F:ATP binding"/>
    <property type="evidence" value="ECO:0007669"/>
    <property type="project" value="UniProtKB-UniRule"/>
</dbReference>
<comment type="subcellular location">
    <subcellularLocation>
        <location evidence="1 13">Cytoplasm</location>
    </subcellularLocation>
</comment>
<dbReference type="InterPro" id="IPR018149">
    <property type="entry name" value="Lys-tRNA-synth_II_C"/>
</dbReference>
<feature type="domain" description="Aminoacyl-transfer RNA synthetases class-II family profile" evidence="15">
    <location>
        <begin position="174"/>
        <end position="491"/>
    </location>
</feature>
<evidence type="ECO:0000256" key="13">
    <source>
        <dbReference type="HAMAP-Rule" id="MF_00252"/>
    </source>
</evidence>
<dbReference type="InterPro" id="IPR012340">
    <property type="entry name" value="NA-bd_OB-fold"/>
</dbReference>
<keyword evidence="5 13" id="KW-0436">Ligase</keyword>
<dbReference type="PANTHER" id="PTHR42918:SF15">
    <property type="entry name" value="LYSINE--TRNA LIGASE, CHLOROPLASTIC_MITOCHONDRIAL"/>
    <property type="match status" value="1"/>
</dbReference>
<organism evidence="16 17">
    <name type="scientific">Fusobacterium ulcerans</name>
    <dbReference type="NCBI Taxonomy" id="861"/>
    <lineage>
        <taxon>Bacteria</taxon>
        <taxon>Fusobacteriati</taxon>
        <taxon>Fusobacteriota</taxon>
        <taxon>Fusobacteriia</taxon>
        <taxon>Fusobacteriales</taxon>
        <taxon>Fusobacteriaceae</taxon>
        <taxon>Fusobacterium</taxon>
    </lineage>
</organism>
<protein>
    <recommendedName>
        <fullName evidence="13">Lysine--tRNA ligase</fullName>
        <ecNumber evidence="13">6.1.1.6</ecNumber>
    </recommendedName>
    <alternativeName>
        <fullName evidence="13">Lysyl-tRNA synthetase</fullName>
        <shortName evidence="13">LysRS</shortName>
    </alternativeName>
</protein>
<keyword evidence="7 13" id="KW-0547">Nucleotide-binding</keyword>
<dbReference type="HAMAP" id="MF_00252">
    <property type="entry name" value="Lys_tRNA_synth_class2"/>
    <property type="match status" value="1"/>
</dbReference>
<evidence type="ECO:0000256" key="10">
    <source>
        <dbReference type="ARBA" id="ARBA00022917"/>
    </source>
</evidence>
<proteinExistence type="inferred from homology"/>
<name>A0AAX1TPE5_9FUSO</name>
<evidence type="ECO:0000256" key="11">
    <source>
        <dbReference type="ARBA" id="ARBA00023146"/>
    </source>
</evidence>
<evidence type="ECO:0000256" key="12">
    <source>
        <dbReference type="ARBA" id="ARBA00048573"/>
    </source>
</evidence>
<comment type="cofactor">
    <cofactor evidence="13 14">
        <name>Mg(2+)</name>
        <dbReference type="ChEBI" id="CHEBI:18420"/>
    </cofactor>
    <text evidence="13 14">Binds 3 Mg(2+) ions per subunit.</text>
</comment>
<dbReference type="NCBIfam" id="TIGR00499">
    <property type="entry name" value="lysS_bact"/>
    <property type="match status" value="1"/>
</dbReference>
<dbReference type="EC" id="6.1.1.6" evidence="13"/>
<comment type="subunit">
    <text evidence="3 13">Homodimer.</text>
</comment>
<evidence type="ECO:0000259" key="15">
    <source>
        <dbReference type="PROSITE" id="PS50862"/>
    </source>
</evidence>
<dbReference type="GO" id="GO:0000049">
    <property type="term" value="F:tRNA binding"/>
    <property type="evidence" value="ECO:0007669"/>
    <property type="project" value="TreeGrafter"/>
</dbReference>
<sequence length="493" mass="56824">MERYFDRVAKESLVMEKWKKVEELKELGVKPFGSKFDKKYMVGEILTHTPEENLKYKTAGRIMAYRGKGKTLFAHIEDRTGRIQLYLRKDELGDEVFEMVNKIGVGDIVGVEGELFVTHTGELTLRVTSIQLLSKNIRPLPEKFHGLTDVETRYRKRYVDLIMNKEVRDTFIKRTQIIKGIRSILDNKGFLEVETPLMHPILGGAAAKPFVTHHNALNVDLYMRIAPELYLKRLIVGGLEKVYELGRNFRNEGMSTRHNPEFTMIELYQAYADFNDMMDLAEEIITTLAKEVLGTTTVEYNGKTLVLENFKRIHMVDFVKEVTGVDFWDQNMTFEEAKALAKQHHVEVADHMNSVGHVVNQFFEEKCEEKIVQPTFVFGHPVEISPLAKRNEEDPRFTDRFELFIDAREYANAFSELQDPADQRGRFEDQVEEAERGNDEATPVIDDDFVEALEYGLPPTGGMGIGIDRLIMLLTQSDSIRDVLLFPQMKPRD</sequence>
<keyword evidence="8 13" id="KW-0067">ATP-binding</keyword>
<dbReference type="AlphaFoldDB" id="A0AAX1TPE5"/>
<comment type="similarity">
    <text evidence="2 13">Belongs to the class-II aminoacyl-tRNA synthetase family.</text>
</comment>
<dbReference type="FunFam" id="3.30.930.10:FF:000001">
    <property type="entry name" value="Lysine--tRNA ligase"/>
    <property type="match status" value="1"/>
</dbReference>
<dbReference type="PRINTS" id="PR00982">
    <property type="entry name" value="TRNASYNTHLYS"/>
</dbReference>
<dbReference type="EMBL" id="LS483487">
    <property type="protein sequence ID" value="SQJ09635.1"/>
    <property type="molecule type" value="Genomic_DNA"/>
</dbReference>
<dbReference type="RefSeq" id="WP_005981333.1">
    <property type="nucleotide sequence ID" value="NZ_BAABXY010000001.1"/>
</dbReference>
<evidence type="ECO:0000313" key="16">
    <source>
        <dbReference type="EMBL" id="SQJ09635.1"/>
    </source>
</evidence>
<dbReference type="InterPro" id="IPR006195">
    <property type="entry name" value="aa-tRNA-synth_II"/>
</dbReference>
<dbReference type="Proteomes" id="UP000249008">
    <property type="component" value="Chromosome 1"/>
</dbReference>
<dbReference type="GO" id="GO:0000287">
    <property type="term" value="F:magnesium ion binding"/>
    <property type="evidence" value="ECO:0007669"/>
    <property type="project" value="UniProtKB-UniRule"/>
</dbReference>
<evidence type="ECO:0000256" key="14">
    <source>
        <dbReference type="RuleBase" id="RU000336"/>
    </source>
</evidence>
<evidence type="ECO:0000256" key="2">
    <source>
        <dbReference type="ARBA" id="ARBA00008226"/>
    </source>
</evidence>